<dbReference type="AlphaFoldDB" id="A0AAN3R1X8"/>
<comment type="caution">
    <text evidence="1">The sequence shown here is derived from an EMBL/GenBank/DDBJ whole genome shotgun (WGS) entry which is preliminary data.</text>
</comment>
<name>A0AAN3R1X8_CLOPF</name>
<organism evidence="1 2">
    <name type="scientific">Clostridium perfringens</name>
    <dbReference type="NCBI Taxonomy" id="1502"/>
    <lineage>
        <taxon>Bacteria</taxon>
        <taxon>Bacillati</taxon>
        <taxon>Bacillota</taxon>
        <taxon>Clostridia</taxon>
        <taxon>Eubacteriales</taxon>
        <taxon>Clostridiaceae</taxon>
        <taxon>Clostridium</taxon>
    </lineage>
</organism>
<dbReference type="Proteomes" id="UP001222958">
    <property type="component" value="Unassembled WGS sequence"/>
</dbReference>
<sequence>MSLRVKVEKVKFDNKDMYMVCDMRAINEFKELTGKSILSGINQMKDGNIDEITLFFLIASCLRKEPNGEPIGKDLEGYNPIAVVAELGEKLTKVLVGAMPKGNNKKKFHKKK</sequence>
<dbReference type="EMBL" id="JARVUX010000001">
    <property type="protein sequence ID" value="MDH2334565.1"/>
    <property type="molecule type" value="Genomic_DNA"/>
</dbReference>
<evidence type="ECO:0000313" key="2">
    <source>
        <dbReference type="Proteomes" id="UP001222958"/>
    </source>
</evidence>
<protein>
    <submittedName>
        <fullName evidence="1">Uncharacterized protein</fullName>
    </submittedName>
</protein>
<gene>
    <name evidence="1" type="ORF">QDQ28_00025</name>
</gene>
<accession>A0AAN3R1X8</accession>
<reference evidence="1" key="1">
    <citation type="submission" date="2023-04" db="EMBL/GenBank/DDBJ databases">
        <title>Epidemiological investigation of Clostridium perfringens isolated from cattle.</title>
        <authorList>
            <person name="Tian R."/>
        </authorList>
    </citation>
    <scope>NUCLEOTIDE SEQUENCE</scope>
    <source>
        <strain evidence="1">ZWCP172</strain>
    </source>
</reference>
<proteinExistence type="predicted"/>
<evidence type="ECO:0000313" key="1">
    <source>
        <dbReference type="EMBL" id="MDH2334565.1"/>
    </source>
</evidence>
<dbReference type="RefSeq" id="WP_279856508.1">
    <property type="nucleotide sequence ID" value="NZ_JARVUX010000001.1"/>
</dbReference>